<proteinExistence type="inferred from homology"/>
<feature type="transmembrane region" description="Helical" evidence="5">
    <location>
        <begin position="203"/>
        <end position="225"/>
    </location>
</feature>
<accession>A0AAN7PAW0</accession>
<dbReference type="GO" id="GO:0005737">
    <property type="term" value="C:cytoplasm"/>
    <property type="evidence" value="ECO:0007669"/>
    <property type="project" value="TreeGrafter"/>
</dbReference>
<keyword evidence="4" id="KW-0732">Signal</keyword>
<dbReference type="InterPro" id="IPR020892">
    <property type="entry name" value="Cyclophilin-type_PPIase_CS"/>
</dbReference>
<keyword evidence="5" id="KW-1133">Transmembrane helix</keyword>
<dbReference type="EMBL" id="JARPUR010000003">
    <property type="protein sequence ID" value="KAK4880403.1"/>
    <property type="molecule type" value="Genomic_DNA"/>
</dbReference>
<dbReference type="AlphaFoldDB" id="A0AAN7PAW0"/>
<comment type="caution">
    <text evidence="7">The sequence shown here is derived from an EMBL/GenBank/DDBJ whole genome shotgun (WGS) entry which is preliminary data.</text>
</comment>
<dbReference type="SUPFAM" id="SSF50891">
    <property type="entry name" value="Cyclophilin-like"/>
    <property type="match status" value="1"/>
</dbReference>
<dbReference type="GO" id="GO:0003755">
    <property type="term" value="F:peptidyl-prolyl cis-trans isomerase activity"/>
    <property type="evidence" value="ECO:0007669"/>
    <property type="project" value="UniProtKB-UniRule"/>
</dbReference>
<evidence type="ECO:0000256" key="1">
    <source>
        <dbReference type="ARBA" id="ARBA00000971"/>
    </source>
</evidence>
<dbReference type="PROSITE" id="PS00170">
    <property type="entry name" value="CSA_PPIASE_1"/>
    <property type="match status" value="1"/>
</dbReference>
<organism evidence="7 8">
    <name type="scientific">Aquatica leii</name>
    <dbReference type="NCBI Taxonomy" id="1421715"/>
    <lineage>
        <taxon>Eukaryota</taxon>
        <taxon>Metazoa</taxon>
        <taxon>Ecdysozoa</taxon>
        <taxon>Arthropoda</taxon>
        <taxon>Hexapoda</taxon>
        <taxon>Insecta</taxon>
        <taxon>Pterygota</taxon>
        <taxon>Neoptera</taxon>
        <taxon>Endopterygota</taxon>
        <taxon>Coleoptera</taxon>
        <taxon>Polyphaga</taxon>
        <taxon>Elateriformia</taxon>
        <taxon>Elateroidea</taxon>
        <taxon>Lampyridae</taxon>
        <taxon>Luciolinae</taxon>
        <taxon>Aquatica</taxon>
    </lineage>
</organism>
<comment type="similarity">
    <text evidence="4">Belongs to the cyclophilin-type PPIase family.</text>
</comment>
<evidence type="ECO:0000256" key="5">
    <source>
        <dbReference type="SAM" id="Phobius"/>
    </source>
</evidence>
<feature type="domain" description="PPIase cyclophilin-type" evidence="6">
    <location>
        <begin position="26"/>
        <end position="184"/>
    </location>
</feature>
<evidence type="ECO:0000313" key="7">
    <source>
        <dbReference type="EMBL" id="KAK4880403.1"/>
    </source>
</evidence>
<sequence length="239" mass="26621">MYLFLVFVLCVSTITAEEYKVTEQVYFDIAIDGQFTGRIVIGLFGDTAPITTKNFYTIATRGIKGKTYEGTKFHRVIKRFMIQGGDIVNNNGTGSISIYGKQFNDENFKVHHEGPGFVSMANSGPNTNGCQFFITTIGTLWLDGRHTVFGKVIDGQNIVHKIELLKTDVEDRPLQSVIIVKCGSIPTPTPFYVSAVSYNILELLKAGAVPITMSFAILGFFQYIISKLRHFENLKVHTS</sequence>
<keyword evidence="3 4" id="KW-0413">Isomerase</keyword>
<dbReference type="PRINTS" id="PR00153">
    <property type="entry name" value="CSAPPISMRASE"/>
</dbReference>
<keyword evidence="8" id="KW-1185">Reference proteome</keyword>
<evidence type="ECO:0000256" key="2">
    <source>
        <dbReference type="ARBA" id="ARBA00023110"/>
    </source>
</evidence>
<keyword evidence="2 4" id="KW-0697">Rotamase</keyword>
<feature type="signal peptide" evidence="4">
    <location>
        <begin position="1"/>
        <end position="16"/>
    </location>
</feature>
<evidence type="ECO:0000259" key="6">
    <source>
        <dbReference type="PROSITE" id="PS50072"/>
    </source>
</evidence>
<feature type="chain" id="PRO_5042663375" description="Peptidyl-prolyl cis-trans isomerase" evidence="4">
    <location>
        <begin position="17"/>
        <end position="239"/>
    </location>
</feature>
<dbReference type="Proteomes" id="UP001353858">
    <property type="component" value="Unassembled WGS sequence"/>
</dbReference>
<dbReference type="PROSITE" id="PS50072">
    <property type="entry name" value="CSA_PPIASE_2"/>
    <property type="match status" value="1"/>
</dbReference>
<keyword evidence="5" id="KW-0472">Membrane</keyword>
<dbReference type="InterPro" id="IPR029000">
    <property type="entry name" value="Cyclophilin-like_dom_sf"/>
</dbReference>
<dbReference type="Gene3D" id="2.40.100.10">
    <property type="entry name" value="Cyclophilin-like"/>
    <property type="match status" value="1"/>
</dbReference>
<dbReference type="GO" id="GO:0016018">
    <property type="term" value="F:cyclosporin A binding"/>
    <property type="evidence" value="ECO:0007669"/>
    <property type="project" value="TreeGrafter"/>
</dbReference>
<dbReference type="PANTHER" id="PTHR11071:SF559">
    <property type="entry name" value="PEPTIDYL-PROLYL CIS-TRANS ISOMERASE"/>
    <property type="match status" value="1"/>
</dbReference>
<keyword evidence="5" id="KW-0812">Transmembrane</keyword>
<comment type="catalytic activity">
    <reaction evidence="1 4">
        <text>[protein]-peptidylproline (omega=180) = [protein]-peptidylproline (omega=0)</text>
        <dbReference type="Rhea" id="RHEA:16237"/>
        <dbReference type="Rhea" id="RHEA-COMP:10747"/>
        <dbReference type="Rhea" id="RHEA-COMP:10748"/>
        <dbReference type="ChEBI" id="CHEBI:83833"/>
        <dbReference type="ChEBI" id="CHEBI:83834"/>
        <dbReference type="EC" id="5.2.1.8"/>
    </reaction>
</comment>
<reference evidence="8" key="1">
    <citation type="submission" date="2023-01" db="EMBL/GenBank/DDBJ databases">
        <title>Key to firefly adult light organ development and bioluminescence: homeobox transcription factors regulate luciferase expression and transportation to peroxisome.</title>
        <authorList>
            <person name="Fu X."/>
        </authorList>
    </citation>
    <scope>NUCLEOTIDE SEQUENCE [LARGE SCALE GENOMIC DNA]</scope>
</reference>
<dbReference type="Pfam" id="PF00160">
    <property type="entry name" value="Pro_isomerase"/>
    <property type="match status" value="1"/>
</dbReference>
<dbReference type="InterPro" id="IPR002130">
    <property type="entry name" value="Cyclophilin-type_PPIase_dom"/>
</dbReference>
<dbReference type="PANTHER" id="PTHR11071">
    <property type="entry name" value="PEPTIDYL-PROLYL CIS-TRANS ISOMERASE"/>
    <property type="match status" value="1"/>
</dbReference>
<evidence type="ECO:0000256" key="4">
    <source>
        <dbReference type="RuleBase" id="RU363019"/>
    </source>
</evidence>
<protein>
    <recommendedName>
        <fullName evidence="4">Peptidyl-prolyl cis-trans isomerase</fullName>
        <shortName evidence="4">PPIase</shortName>
        <ecNumber evidence="4">5.2.1.8</ecNumber>
    </recommendedName>
</protein>
<dbReference type="EC" id="5.2.1.8" evidence="4"/>
<gene>
    <name evidence="7" type="ORF">RN001_008549</name>
</gene>
<name>A0AAN7PAW0_9COLE</name>
<dbReference type="GO" id="GO:0006457">
    <property type="term" value="P:protein folding"/>
    <property type="evidence" value="ECO:0007669"/>
    <property type="project" value="InterPro"/>
</dbReference>
<comment type="function">
    <text evidence="4">PPIases accelerate the folding of proteins. It catalyzes the cis-trans isomerization of proline imidic peptide bonds in oligopeptides.</text>
</comment>
<dbReference type="FunFam" id="2.40.100.10:FF:000001">
    <property type="entry name" value="Peptidyl-prolyl cis-trans isomerase"/>
    <property type="match status" value="1"/>
</dbReference>
<evidence type="ECO:0000256" key="3">
    <source>
        <dbReference type="ARBA" id="ARBA00023235"/>
    </source>
</evidence>
<evidence type="ECO:0000313" key="8">
    <source>
        <dbReference type="Proteomes" id="UP001353858"/>
    </source>
</evidence>